<dbReference type="SMART" id="SM00248">
    <property type="entry name" value="ANK"/>
    <property type="match status" value="9"/>
</dbReference>
<dbReference type="SUPFAM" id="SSF48403">
    <property type="entry name" value="Ankyrin repeat"/>
    <property type="match status" value="1"/>
</dbReference>
<sequence length="918" mass="101867">MSGVLVKALSPSPESRLGEAIDQFEGSLPEKHKSTFRTLRSQSLSTTPSPSDVMRLTAEVDDHTSKKFNSACFGPRFTNFLYGVQRFAALGDIVIGGSQNMVACGVWALVRMSLLSIVNLSTYIDKLSSLFMDVGRSAPRYQEIALLYPRSRKLRSYLNEYFIVVVGLCRYIFEFGQKSTVQQFVSSLSDAHLKTLQADLDKWASSIKEQMIVNEAQESDTGKVLDILFQGYSSDAKAYLIVDGLDECDEEEKETVVQALRKIQDKLKVLVCVSFRETNNGPKPVTNQLLATRNVPLPEDNPDIEAFIEAELERRLRQKRLTIGDPTLILNIQDALLRGSQGMFLWVTLQIQTLCTMKTDHAIRHALANLPKDLPETYTRILQRSGGGGSDLALQAKTLQLVLAARRPLTTEELREALSVIPGDATWDPSMVLNDVQSALACCGCLLAVDEEEFTVCFVHNSVKQYIVNGLYSVNNTGSSLKDAQRMLADVLVTYLNYGVFGTELSRARAHPILAQSAPSKIVQATMGSSSTAHQIAIKYLKTRRQPAVDMSRVIAEARSSLKFSTEHAFKFYAYAEKHWQDHVVYVSGQEAAIFKLTSKLVYRRASELNELDKSFWKRIQWAAENGNRNVVMLLIQAEKTDINATDKDGLTALMRAARDGYKDTVEVLLSLGNADVEARSNSKSTALMWAASNGHKEAVEVLLAVGKANVEAENNNRWTALMWAASNGHEETVEVLLRVGKAEVEARNNDGWTPLMWAASNGHEETVEVLLRVGEADVEAKDNGKSTALMWAASEGHRGTVEVLLRVGKADVEAKNNDGWTALMWAARDGHKKTVEVLLSLADVDAENNNRWTALMWAASKGHKDTVEVLLTVGKADVEAKNNEGWTALDLATRNKHEDTCELLQLYEMANRIPERQ</sequence>
<gene>
    <name evidence="6" type="ORF">E8E13_002932</name>
</gene>
<feature type="repeat" description="ANK" evidence="3">
    <location>
        <begin position="649"/>
        <end position="673"/>
    </location>
</feature>
<feature type="domain" description="GPI inositol-deacylase winged helix" evidence="4">
    <location>
        <begin position="397"/>
        <end position="469"/>
    </location>
</feature>
<dbReference type="Pfam" id="PF13637">
    <property type="entry name" value="Ank_4"/>
    <property type="match status" value="2"/>
</dbReference>
<dbReference type="PROSITE" id="PS50297">
    <property type="entry name" value="ANK_REP_REGION"/>
    <property type="match status" value="2"/>
</dbReference>
<dbReference type="PROSITE" id="PS50088">
    <property type="entry name" value="ANK_REPEAT"/>
    <property type="match status" value="2"/>
</dbReference>
<evidence type="ECO:0000259" key="5">
    <source>
        <dbReference type="Pfam" id="PF24883"/>
    </source>
</evidence>
<dbReference type="OrthoDB" id="7464126at2759"/>
<proteinExistence type="predicted"/>
<dbReference type="InterPro" id="IPR036770">
    <property type="entry name" value="Ankyrin_rpt-contain_sf"/>
</dbReference>
<evidence type="ECO:0000256" key="3">
    <source>
        <dbReference type="PROSITE-ProRule" id="PRU00023"/>
    </source>
</evidence>
<dbReference type="PANTHER" id="PTHR24188:SF29">
    <property type="entry name" value="GH09064P"/>
    <property type="match status" value="1"/>
</dbReference>
<keyword evidence="2 3" id="KW-0040">ANK repeat</keyword>
<organism evidence="6 7">
    <name type="scientific">Curvularia kusanoi</name>
    <name type="common">Cochliobolus kusanoi</name>
    <dbReference type="NCBI Taxonomy" id="90978"/>
    <lineage>
        <taxon>Eukaryota</taxon>
        <taxon>Fungi</taxon>
        <taxon>Dikarya</taxon>
        <taxon>Ascomycota</taxon>
        <taxon>Pezizomycotina</taxon>
        <taxon>Dothideomycetes</taxon>
        <taxon>Pleosporomycetidae</taxon>
        <taxon>Pleosporales</taxon>
        <taxon>Pleosporineae</taxon>
        <taxon>Pleosporaceae</taxon>
        <taxon>Curvularia</taxon>
    </lineage>
</organism>
<evidence type="ECO:0000256" key="1">
    <source>
        <dbReference type="ARBA" id="ARBA00022737"/>
    </source>
</evidence>
<evidence type="ECO:0000256" key="2">
    <source>
        <dbReference type="ARBA" id="ARBA00023043"/>
    </source>
</evidence>
<dbReference type="Proteomes" id="UP000801428">
    <property type="component" value="Unassembled WGS sequence"/>
</dbReference>
<comment type="caution">
    <text evidence="6">The sequence shown here is derived from an EMBL/GenBank/DDBJ whole genome shotgun (WGS) entry which is preliminary data.</text>
</comment>
<name>A0A9P4WB04_CURKU</name>
<evidence type="ECO:0000313" key="6">
    <source>
        <dbReference type="EMBL" id="KAF3000714.1"/>
    </source>
</evidence>
<protein>
    <submittedName>
        <fullName evidence="6">Uncharacterized protein</fullName>
    </submittedName>
</protein>
<reference evidence="6" key="1">
    <citation type="submission" date="2019-04" db="EMBL/GenBank/DDBJ databases">
        <title>Sequencing of skin fungus with MAO and IRED activity.</title>
        <authorList>
            <person name="Marsaioli A.J."/>
            <person name="Bonatto J.M.C."/>
            <person name="Reis Junior O."/>
        </authorList>
    </citation>
    <scope>NUCLEOTIDE SEQUENCE</scope>
    <source>
        <strain evidence="6">30M1</strain>
    </source>
</reference>
<feature type="domain" description="Nephrocystin 3-like N-terminal" evidence="5">
    <location>
        <begin position="171"/>
        <end position="270"/>
    </location>
</feature>
<dbReference type="InterPro" id="IPR054471">
    <property type="entry name" value="GPIID_WHD"/>
</dbReference>
<dbReference type="EMBL" id="SWKU01000014">
    <property type="protein sequence ID" value="KAF3000714.1"/>
    <property type="molecule type" value="Genomic_DNA"/>
</dbReference>
<dbReference type="Pfam" id="PF12796">
    <property type="entry name" value="Ank_2"/>
    <property type="match status" value="2"/>
</dbReference>
<dbReference type="InterPro" id="IPR002110">
    <property type="entry name" value="Ankyrin_rpt"/>
</dbReference>
<dbReference type="Pfam" id="PF24883">
    <property type="entry name" value="NPHP3_N"/>
    <property type="match status" value="1"/>
</dbReference>
<dbReference type="AlphaFoldDB" id="A0A9P4WB04"/>
<feature type="repeat" description="ANK" evidence="3">
    <location>
        <begin position="751"/>
        <end position="775"/>
    </location>
</feature>
<accession>A0A9P4WB04</accession>
<dbReference type="Pfam" id="PF22939">
    <property type="entry name" value="WHD_GPIID"/>
    <property type="match status" value="1"/>
</dbReference>
<dbReference type="Gene3D" id="1.25.40.20">
    <property type="entry name" value="Ankyrin repeat-containing domain"/>
    <property type="match status" value="4"/>
</dbReference>
<dbReference type="PANTHER" id="PTHR24188">
    <property type="entry name" value="ANKYRIN REPEAT PROTEIN"/>
    <property type="match status" value="1"/>
</dbReference>
<evidence type="ECO:0000259" key="4">
    <source>
        <dbReference type="Pfam" id="PF22939"/>
    </source>
</evidence>
<keyword evidence="1" id="KW-0677">Repeat</keyword>
<evidence type="ECO:0000313" key="7">
    <source>
        <dbReference type="Proteomes" id="UP000801428"/>
    </source>
</evidence>
<dbReference type="InterPro" id="IPR056884">
    <property type="entry name" value="NPHP3-like_N"/>
</dbReference>
<keyword evidence="7" id="KW-1185">Reference proteome</keyword>